<keyword evidence="2 5" id="KW-0560">Oxidoreductase</keyword>
<dbReference type="EMBL" id="FNCS01000001">
    <property type="protein sequence ID" value="SDG27628.1"/>
    <property type="molecule type" value="Genomic_DNA"/>
</dbReference>
<evidence type="ECO:0000256" key="3">
    <source>
        <dbReference type="ARBA" id="ARBA00023097"/>
    </source>
</evidence>
<protein>
    <submittedName>
        <fullName evidence="7">Betaine-aldehyde dehydrogenase</fullName>
    </submittedName>
</protein>
<evidence type="ECO:0000313" key="7">
    <source>
        <dbReference type="EMBL" id="SDG27628.1"/>
    </source>
</evidence>
<organism evidence="7 8">
    <name type="scientific">Pelagibacterium luteolum</name>
    <dbReference type="NCBI Taxonomy" id="440168"/>
    <lineage>
        <taxon>Bacteria</taxon>
        <taxon>Pseudomonadati</taxon>
        <taxon>Pseudomonadota</taxon>
        <taxon>Alphaproteobacteria</taxon>
        <taxon>Hyphomicrobiales</taxon>
        <taxon>Devosiaceae</taxon>
        <taxon>Pelagibacterium</taxon>
    </lineage>
</organism>
<dbReference type="SUPFAM" id="SSF53720">
    <property type="entry name" value="ALDH-like"/>
    <property type="match status" value="1"/>
</dbReference>
<comment type="similarity">
    <text evidence="1 5">Belongs to the aldehyde dehydrogenase family.</text>
</comment>
<evidence type="ECO:0000256" key="1">
    <source>
        <dbReference type="ARBA" id="ARBA00009986"/>
    </source>
</evidence>
<dbReference type="Gene3D" id="3.40.605.10">
    <property type="entry name" value="Aldehyde Dehydrogenase, Chain A, domain 1"/>
    <property type="match status" value="1"/>
</dbReference>
<dbReference type="OrthoDB" id="9812625at2"/>
<dbReference type="InterPro" id="IPR029510">
    <property type="entry name" value="Ald_DH_CS_GLU"/>
</dbReference>
<dbReference type="AlphaFoldDB" id="A0A1G7SXE9"/>
<dbReference type="InterPro" id="IPR016163">
    <property type="entry name" value="Ald_DH_C"/>
</dbReference>
<dbReference type="PROSITE" id="PS00687">
    <property type="entry name" value="ALDEHYDE_DEHYDR_GLU"/>
    <property type="match status" value="1"/>
</dbReference>
<dbReference type="GO" id="GO:0016620">
    <property type="term" value="F:oxidoreductase activity, acting on the aldehyde or oxo group of donors, NAD or NADP as acceptor"/>
    <property type="evidence" value="ECO:0007669"/>
    <property type="project" value="InterPro"/>
</dbReference>
<dbReference type="RefSeq" id="WP_090591808.1">
    <property type="nucleotide sequence ID" value="NZ_FNCS01000001.1"/>
</dbReference>
<dbReference type="Gene3D" id="3.40.309.10">
    <property type="entry name" value="Aldehyde Dehydrogenase, Chain A, domain 2"/>
    <property type="match status" value="1"/>
</dbReference>
<evidence type="ECO:0000256" key="2">
    <source>
        <dbReference type="ARBA" id="ARBA00023002"/>
    </source>
</evidence>
<proteinExistence type="inferred from homology"/>
<dbReference type="FunFam" id="3.40.309.10:FF:000012">
    <property type="entry name" value="Betaine aldehyde dehydrogenase"/>
    <property type="match status" value="1"/>
</dbReference>
<dbReference type="Proteomes" id="UP000199495">
    <property type="component" value="Unassembled WGS sequence"/>
</dbReference>
<dbReference type="STRING" id="440168.SAMN04487974_101786"/>
<keyword evidence="3" id="KW-0558">Oxidation</keyword>
<dbReference type="InterPro" id="IPR015590">
    <property type="entry name" value="Aldehyde_DH_dom"/>
</dbReference>
<dbReference type="FunFam" id="3.40.605.10:FF:000007">
    <property type="entry name" value="NAD/NADP-dependent betaine aldehyde dehydrogenase"/>
    <property type="match status" value="1"/>
</dbReference>
<accession>A0A1G7SXE9</accession>
<keyword evidence="8" id="KW-1185">Reference proteome</keyword>
<evidence type="ECO:0000256" key="4">
    <source>
        <dbReference type="PROSITE-ProRule" id="PRU10007"/>
    </source>
</evidence>
<evidence type="ECO:0000256" key="5">
    <source>
        <dbReference type="RuleBase" id="RU003345"/>
    </source>
</evidence>
<feature type="active site" evidence="4">
    <location>
        <position position="256"/>
    </location>
</feature>
<dbReference type="Pfam" id="PF00171">
    <property type="entry name" value="Aldedh"/>
    <property type="match status" value="1"/>
</dbReference>
<dbReference type="InterPro" id="IPR016162">
    <property type="entry name" value="Ald_DH_N"/>
</dbReference>
<dbReference type="InterPro" id="IPR016161">
    <property type="entry name" value="Ald_DH/histidinol_DH"/>
</dbReference>
<evidence type="ECO:0000313" key="8">
    <source>
        <dbReference type="Proteomes" id="UP000199495"/>
    </source>
</evidence>
<evidence type="ECO:0000259" key="6">
    <source>
        <dbReference type="Pfam" id="PF00171"/>
    </source>
</evidence>
<reference evidence="7 8" key="1">
    <citation type="submission" date="2016-10" db="EMBL/GenBank/DDBJ databases">
        <authorList>
            <person name="de Groot N.N."/>
        </authorList>
    </citation>
    <scope>NUCLEOTIDE SEQUENCE [LARGE SCALE GENOMIC DNA]</scope>
    <source>
        <strain evidence="7 8">CGMCC 1.10267</strain>
    </source>
</reference>
<gene>
    <name evidence="7" type="ORF">SAMN04487974_101786</name>
</gene>
<name>A0A1G7SXE9_9HYPH</name>
<sequence length="492" mass="52464">MTVDFARLDDLIPNRALYYGGEWHAPLGGGMTETIDPSTGKILGHVPLAMQADAEAAIAAACEGFKVWRRVAPIERAKVLREIARIIRDNIDDLALIDAMDGGNPITKVRADVLQGAARFDYFAGLITEMKGDSIPGRDGTLTFTQREPLGVVARIVAYNHPFMFSSSRMAAPLAAGNACIIKPPEQAPLSGLKLAELVGHLLPAGAFSLLTGGREVGEALATHDDVAMIGLVGSVPTGKAVMRAASGNLKHVLLELGGKNALVAFPDADPDAVADAMIDGMNFTWCGQSCGSTSRAFLHRDIHDDVLAKVVDKIGKVRPGLPTDPATSMGALINRAQYDRVMDFIAGAKAEGARLLVGGKHPKAAELADGCFIEPTVFADVTPAMRIAREEIFGPVLSVLKWDDEDAVLTEVNALDFGLTCAIWTNDLAKAHRMAASVEAGYVWINEVSKHFAGAPFGGYKLSGVGREECLGELMEFTQEKTIHVNFSGHR</sequence>
<dbReference type="PANTHER" id="PTHR11699">
    <property type="entry name" value="ALDEHYDE DEHYDROGENASE-RELATED"/>
    <property type="match status" value="1"/>
</dbReference>
<feature type="domain" description="Aldehyde dehydrogenase" evidence="6">
    <location>
        <begin position="31"/>
        <end position="484"/>
    </location>
</feature>